<dbReference type="Proteomes" id="UP000014500">
    <property type="component" value="Unassembled WGS sequence"/>
</dbReference>
<dbReference type="InterPro" id="IPR001251">
    <property type="entry name" value="CRAL-TRIO_dom"/>
</dbReference>
<proteinExistence type="predicted"/>
<dbReference type="SUPFAM" id="SSF46938">
    <property type="entry name" value="CRAL/TRIO N-terminal domain"/>
    <property type="match status" value="1"/>
</dbReference>
<dbReference type="PANTHER" id="PTHR10174">
    <property type="entry name" value="ALPHA-TOCOPHEROL TRANSFER PROTEIN-RELATED"/>
    <property type="match status" value="1"/>
</dbReference>
<evidence type="ECO:0000259" key="1">
    <source>
        <dbReference type="PROSITE" id="PS50191"/>
    </source>
</evidence>
<dbReference type="EnsemblMetazoa" id="SMAR003848-RA">
    <property type="protein sequence ID" value="SMAR003848-PA"/>
    <property type="gene ID" value="SMAR003848"/>
</dbReference>
<dbReference type="InterPro" id="IPR036865">
    <property type="entry name" value="CRAL-TRIO_dom_sf"/>
</dbReference>
<dbReference type="eggNOG" id="KOG1471">
    <property type="taxonomic scope" value="Eukaryota"/>
</dbReference>
<dbReference type="GO" id="GO:1902936">
    <property type="term" value="F:phosphatidylinositol bisphosphate binding"/>
    <property type="evidence" value="ECO:0007669"/>
    <property type="project" value="TreeGrafter"/>
</dbReference>
<sequence length="314" mass="36693">MICSLHAERIAMGNLDDEIATLFLTPSEPYKCPFNGKELAVARKDLCEERDTREQTLQEFTTWIQLESQIANCRLDYNFLLRFLRAKKFCISQAKVMLERYLAARLAYPQWYQGLDILDPNLQDLIQKGFIFALPERDLCGRRVIFGIGAGLDPSRHTTSHTMRAMVLTFETLLEDEANHLYGFTYIFDQKDVGFRAATLWSPNAFRQALRCSERALPMRHKQCHFVHLPGFIRGIYEFFKTFLSQKLRQRLLVHPDIESLSKHIPLHILPREYGGLMPLSNMIELWKQEVMAKRSRLLALDLMLFEEEKKESD</sequence>
<dbReference type="InterPro" id="IPR011074">
    <property type="entry name" value="CRAL/TRIO_N_dom"/>
</dbReference>
<dbReference type="InterPro" id="IPR036273">
    <property type="entry name" value="CRAL/TRIO_N_dom_sf"/>
</dbReference>
<name>T1IRZ6_STRMM</name>
<dbReference type="AlphaFoldDB" id="T1IRZ6"/>
<dbReference type="PRINTS" id="PR00180">
    <property type="entry name" value="CRETINALDHBP"/>
</dbReference>
<dbReference type="STRING" id="126957.T1IRZ6"/>
<keyword evidence="3" id="KW-1185">Reference proteome</keyword>
<evidence type="ECO:0000313" key="3">
    <source>
        <dbReference type="Proteomes" id="UP000014500"/>
    </source>
</evidence>
<evidence type="ECO:0000313" key="2">
    <source>
        <dbReference type="EnsemblMetazoa" id="SMAR003848-PA"/>
    </source>
</evidence>
<dbReference type="Gene3D" id="1.10.8.20">
    <property type="entry name" value="N-terminal domain of phosphatidylinositol transfer protein sec14p"/>
    <property type="match status" value="1"/>
</dbReference>
<dbReference type="GO" id="GO:0016020">
    <property type="term" value="C:membrane"/>
    <property type="evidence" value="ECO:0007669"/>
    <property type="project" value="TreeGrafter"/>
</dbReference>
<dbReference type="EMBL" id="JH431402">
    <property type="status" value="NOT_ANNOTATED_CDS"/>
    <property type="molecule type" value="Genomic_DNA"/>
</dbReference>
<dbReference type="SMART" id="SM01100">
    <property type="entry name" value="CRAL_TRIO_N"/>
    <property type="match status" value="1"/>
</dbReference>
<reference evidence="2" key="2">
    <citation type="submission" date="2015-02" db="UniProtKB">
        <authorList>
            <consortium name="EnsemblMetazoa"/>
        </authorList>
    </citation>
    <scope>IDENTIFICATION</scope>
</reference>
<dbReference type="Pfam" id="PF03765">
    <property type="entry name" value="CRAL_TRIO_N"/>
    <property type="match status" value="1"/>
</dbReference>
<dbReference type="PANTHER" id="PTHR10174:SF208">
    <property type="entry name" value="CRAL-TRIO DOMAIN-CONTAINING PROTEIN DDB_G0278031"/>
    <property type="match status" value="1"/>
</dbReference>
<dbReference type="OMA" id="NGEASWP"/>
<reference evidence="3" key="1">
    <citation type="submission" date="2011-05" db="EMBL/GenBank/DDBJ databases">
        <authorList>
            <person name="Richards S.R."/>
            <person name="Qu J."/>
            <person name="Jiang H."/>
            <person name="Jhangiani S.N."/>
            <person name="Agravi P."/>
            <person name="Goodspeed R."/>
            <person name="Gross S."/>
            <person name="Mandapat C."/>
            <person name="Jackson L."/>
            <person name="Mathew T."/>
            <person name="Pu L."/>
            <person name="Thornton R."/>
            <person name="Saada N."/>
            <person name="Wilczek-Boney K.B."/>
            <person name="Lee S."/>
            <person name="Kovar C."/>
            <person name="Wu Y."/>
            <person name="Scherer S.E."/>
            <person name="Worley K.C."/>
            <person name="Muzny D.M."/>
            <person name="Gibbs R."/>
        </authorList>
    </citation>
    <scope>NUCLEOTIDE SEQUENCE</scope>
    <source>
        <strain evidence="3">Brora</strain>
    </source>
</reference>
<dbReference type="Gene3D" id="1.20.5.1200">
    <property type="entry name" value="Alpha-tocopherol transfer"/>
    <property type="match status" value="1"/>
</dbReference>
<organism evidence="2 3">
    <name type="scientific">Strigamia maritima</name>
    <name type="common">European centipede</name>
    <name type="synonym">Geophilus maritimus</name>
    <dbReference type="NCBI Taxonomy" id="126957"/>
    <lineage>
        <taxon>Eukaryota</taxon>
        <taxon>Metazoa</taxon>
        <taxon>Ecdysozoa</taxon>
        <taxon>Arthropoda</taxon>
        <taxon>Myriapoda</taxon>
        <taxon>Chilopoda</taxon>
        <taxon>Pleurostigmophora</taxon>
        <taxon>Geophilomorpha</taxon>
        <taxon>Linotaeniidae</taxon>
        <taxon>Strigamia</taxon>
    </lineage>
</organism>
<dbReference type="SMART" id="SM00516">
    <property type="entry name" value="SEC14"/>
    <property type="match status" value="1"/>
</dbReference>
<dbReference type="HOGENOM" id="CLU_046597_2_0_1"/>
<protein>
    <recommendedName>
        <fullName evidence="1">CRAL-TRIO domain-containing protein</fullName>
    </recommendedName>
</protein>
<dbReference type="PhylomeDB" id="T1IRZ6"/>
<accession>T1IRZ6</accession>
<dbReference type="Pfam" id="PF00650">
    <property type="entry name" value="CRAL_TRIO"/>
    <property type="match status" value="1"/>
</dbReference>
<dbReference type="CDD" id="cd00170">
    <property type="entry name" value="SEC14"/>
    <property type="match status" value="1"/>
</dbReference>
<dbReference type="PROSITE" id="PS50191">
    <property type="entry name" value="CRAL_TRIO"/>
    <property type="match status" value="1"/>
</dbReference>
<dbReference type="SUPFAM" id="SSF52087">
    <property type="entry name" value="CRAL/TRIO domain"/>
    <property type="match status" value="1"/>
</dbReference>
<dbReference type="Gene3D" id="3.40.525.10">
    <property type="entry name" value="CRAL-TRIO lipid binding domain"/>
    <property type="match status" value="1"/>
</dbReference>
<feature type="domain" description="CRAL-TRIO" evidence="1">
    <location>
        <begin position="122"/>
        <end position="282"/>
    </location>
</feature>